<dbReference type="PROSITE" id="PS50263">
    <property type="entry name" value="CN_HYDROLASE"/>
    <property type="match status" value="1"/>
</dbReference>
<sequence length="381" mass="41924">MSFFRLFFSAVLSAALLAAGIPNEFLLAGSALCGLFALVPLYTALLQAPSFAAAGLLCGTHIACVHLLSSFWLANFKDFAVFTLGASTAAYFGLGISVGWCLRLLLRSSPSVRPFAFAAGWVCWEWLKSTGFLAYPWGTLPMTASSLRFLVQIADITGIWGLSFLFALCPAVTAELLAVPFLHRRTEASFRPEYRKTPLGAVPVSAGPAFRSRMIPAAVFLLLCAAALLYGRYARGNLPEPEKTFRVSVIQQNSDPWTEGNAPETALRNLQDLTRAALEDCLRTTGTKPDLVVWSETSLPYAYNINRRYYRLYPEGDSFLSFLAETGCPLFTGSPHVETENGKRKAFNAALLLNPQGEILDWYGKIQLVPFAEYMPFTEYK</sequence>
<feature type="non-terminal residue" evidence="11">
    <location>
        <position position="381"/>
    </location>
</feature>
<keyword evidence="7 9" id="KW-0472">Membrane</keyword>
<keyword evidence="3" id="KW-1003">Cell membrane</keyword>
<feature type="transmembrane region" description="Helical" evidence="9">
    <location>
        <begin position="214"/>
        <end position="233"/>
    </location>
</feature>
<evidence type="ECO:0000256" key="2">
    <source>
        <dbReference type="ARBA" id="ARBA00010065"/>
    </source>
</evidence>
<keyword evidence="8" id="KW-0012">Acyltransferase</keyword>
<dbReference type="PANTHER" id="PTHR38686">
    <property type="entry name" value="APOLIPOPROTEIN N-ACYLTRANSFERASE"/>
    <property type="match status" value="1"/>
</dbReference>
<reference evidence="11" key="1">
    <citation type="submission" date="2020-10" db="EMBL/GenBank/DDBJ databases">
        <authorList>
            <person name="Gilroy R."/>
        </authorList>
    </citation>
    <scope>NUCLEOTIDE SEQUENCE</scope>
    <source>
        <strain evidence="11">B3-4054</strain>
    </source>
</reference>
<proteinExistence type="inferred from homology"/>
<dbReference type="GO" id="GO:0042158">
    <property type="term" value="P:lipoprotein biosynthetic process"/>
    <property type="evidence" value="ECO:0007669"/>
    <property type="project" value="InterPro"/>
</dbReference>
<dbReference type="NCBIfam" id="TIGR00546">
    <property type="entry name" value="lnt"/>
    <property type="match status" value="1"/>
</dbReference>
<reference evidence="11" key="2">
    <citation type="journal article" date="2021" name="PeerJ">
        <title>Extensive microbial diversity within the chicken gut microbiome revealed by metagenomics and culture.</title>
        <authorList>
            <person name="Gilroy R."/>
            <person name="Ravi A."/>
            <person name="Getino M."/>
            <person name="Pursley I."/>
            <person name="Horton D.L."/>
            <person name="Alikhan N.F."/>
            <person name="Baker D."/>
            <person name="Gharbi K."/>
            <person name="Hall N."/>
            <person name="Watson M."/>
            <person name="Adriaenssens E.M."/>
            <person name="Foster-Nyarko E."/>
            <person name="Jarju S."/>
            <person name="Secka A."/>
            <person name="Antonio M."/>
            <person name="Oren A."/>
            <person name="Chaudhuri R.R."/>
            <person name="La Ragione R."/>
            <person name="Hildebrand F."/>
            <person name="Pallen M.J."/>
        </authorList>
    </citation>
    <scope>NUCLEOTIDE SEQUENCE</scope>
    <source>
        <strain evidence="11">B3-4054</strain>
    </source>
</reference>
<organism evidence="11 12">
    <name type="scientific">Candidatus Avitreponema avistercoris</name>
    <dbReference type="NCBI Taxonomy" id="2840705"/>
    <lineage>
        <taxon>Bacteria</taxon>
        <taxon>Pseudomonadati</taxon>
        <taxon>Spirochaetota</taxon>
        <taxon>Spirochaetia</taxon>
        <taxon>Spirochaetales</taxon>
        <taxon>Candidatus Avitreponema</taxon>
    </lineage>
</organism>
<accession>A0A9D9EMN4</accession>
<evidence type="ECO:0000256" key="5">
    <source>
        <dbReference type="ARBA" id="ARBA00022692"/>
    </source>
</evidence>
<evidence type="ECO:0000313" key="11">
    <source>
        <dbReference type="EMBL" id="MBO8450289.1"/>
    </source>
</evidence>
<name>A0A9D9EMN4_9SPIR</name>
<dbReference type="Gene3D" id="3.60.110.10">
    <property type="entry name" value="Carbon-nitrogen hydrolase"/>
    <property type="match status" value="1"/>
</dbReference>
<comment type="caution">
    <text evidence="11">The sequence shown here is derived from an EMBL/GenBank/DDBJ whole genome shotgun (WGS) entry which is preliminary data.</text>
</comment>
<evidence type="ECO:0000256" key="1">
    <source>
        <dbReference type="ARBA" id="ARBA00004651"/>
    </source>
</evidence>
<gene>
    <name evidence="11" type="primary">lnt</name>
    <name evidence="11" type="ORF">IAA96_04200</name>
</gene>
<feature type="transmembrane region" description="Helical" evidence="9">
    <location>
        <begin position="114"/>
        <end position="138"/>
    </location>
</feature>
<evidence type="ECO:0000256" key="6">
    <source>
        <dbReference type="ARBA" id="ARBA00022989"/>
    </source>
</evidence>
<keyword evidence="4" id="KW-0808">Transferase</keyword>
<feature type="domain" description="CN hydrolase" evidence="10">
    <location>
        <begin position="245"/>
        <end position="381"/>
    </location>
</feature>
<evidence type="ECO:0000256" key="4">
    <source>
        <dbReference type="ARBA" id="ARBA00022679"/>
    </source>
</evidence>
<dbReference type="PANTHER" id="PTHR38686:SF1">
    <property type="entry name" value="APOLIPOPROTEIN N-ACYLTRANSFERASE"/>
    <property type="match status" value="1"/>
</dbReference>
<comment type="subcellular location">
    <subcellularLocation>
        <location evidence="1">Cell membrane</location>
        <topology evidence="1">Multi-pass membrane protein</topology>
    </subcellularLocation>
</comment>
<evidence type="ECO:0000256" key="3">
    <source>
        <dbReference type="ARBA" id="ARBA00022475"/>
    </source>
</evidence>
<dbReference type="InterPro" id="IPR045378">
    <property type="entry name" value="LNT_N"/>
</dbReference>
<dbReference type="GO" id="GO:0016410">
    <property type="term" value="F:N-acyltransferase activity"/>
    <property type="evidence" value="ECO:0007669"/>
    <property type="project" value="InterPro"/>
</dbReference>
<dbReference type="InterPro" id="IPR004563">
    <property type="entry name" value="Apolipo_AcylTrfase"/>
</dbReference>
<evidence type="ECO:0000313" key="12">
    <source>
        <dbReference type="Proteomes" id="UP000823616"/>
    </source>
</evidence>
<dbReference type="Pfam" id="PF20154">
    <property type="entry name" value="LNT_N"/>
    <property type="match status" value="1"/>
</dbReference>
<dbReference type="AlphaFoldDB" id="A0A9D9EMN4"/>
<evidence type="ECO:0000259" key="10">
    <source>
        <dbReference type="PROSITE" id="PS50263"/>
    </source>
</evidence>
<dbReference type="InterPro" id="IPR036526">
    <property type="entry name" value="C-N_Hydrolase_sf"/>
</dbReference>
<keyword evidence="6 9" id="KW-1133">Transmembrane helix</keyword>
<feature type="transmembrane region" description="Helical" evidence="9">
    <location>
        <begin position="53"/>
        <end position="73"/>
    </location>
</feature>
<keyword evidence="5 9" id="KW-0812">Transmembrane</keyword>
<feature type="transmembrane region" description="Helical" evidence="9">
    <location>
        <begin position="79"/>
        <end position="102"/>
    </location>
</feature>
<dbReference type="InterPro" id="IPR003010">
    <property type="entry name" value="C-N_Hydrolase"/>
</dbReference>
<dbReference type="EMBL" id="JADIMS010000067">
    <property type="protein sequence ID" value="MBO8450289.1"/>
    <property type="molecule type" value="Genomic_DNA"/>
</dbReference>
<feature type="transmembrane region" description="Helical" evidence="9">
    <location>
        <begin position="28"/>
        <end position="46"/>
    </location>
</feature>
<evidence type="ECO:0000256" key="7">
    <source>
        <dbReference type="ARBA" id="ARBA00023136"/>
    </source>
</evidence>
<protein>
    <submittedName>
        <fullName evidence="11">Apolipoprotein N-acyltransferase</fullName>
    </submittedName>
</protein>
<evidence type="ECO:0000256" key="8">
    <source>
        <dbReference type="ARBA" id="ARBA00023315"/>
    </source>
</evidence>
<comment type="similarity">
    <text evidence="2">Belongs to the CN hydrolase family. Apolipoprotein N-acyltransferase subfamily.</text>
</comment>
<dbReference type="GO" id="GO:0005886">
    <property type="term" value="C:plasma membrane"/>
    <property type="evidence" value="ECO:0007669"/>
    <property type="project" value="UniProtKB-SubCell"/>
</dbReference>
<evidence type="ECO:0000256" key="9">
    <source>
        <dbReference type="SAM" id="Phobius"/>
    </source>
</evidence>
<dbReference type="SUPFAM" id="SSF56317">
    <property type="entry name" value="Carbon-nitrogen hydrolase"/>
    <property type="match status" value="1"/>
</dbReference>
<feature type="transmembrane region" description="Helical" evidence="9">
    <location>
        <begin position="158"/>
        <end position="182"/>
    </location>
</feature>
<dbReference type="Proteomes" id="UP000823616">
    <property type="component" value="Unassembled WGS sequence"/>
</dbReference>